<dbReference type="STRING" id="1492898.SY85_04505"/>
<name>A0A172TS55_9BACT</name>
<protein>
    <submittedName>
        <fullName evidence="2">Uncharacterized protein</fullName>
    </submittedName>
</protein>
<evidence type="ECO:0000313" key="2">
    <source>
        <dbReference type="EMBL" id="ANE49860.1"/>
    </source>
</evidence>
<reference evidence="3" key="1">
    <citation type="submission" date="2015-01" db="EMBL/GenBank/DDBJ databases">
        <title>Flavisolibacter sp./LCS9/ whole genome sequencing.</title>
        <authorList>
            <person name="Kim M.K."/>
            <person name="Srinivasan S."/>
            <person name="Lee J.-J."/>
        </authorList>
    </citation>
    <scope>NUCLEOTIDE SEQUENCE [LARGE SCALE GENOMIC DNA]</scope>
    <source>
        <strain evidence="3">LCS9</strain>
    </source>
</reference>
<keyword evidence="1" id="KW-0812">Transmembrane</keyword>
<keyword evidence="1" id="KW-0472">Membrane</keyword>
<sequence>MHKLAVKIEGIERRKSSTGLLHIIAGFFLFMNGVTYLRQMNFEKIGLVLPFFLVATSSLLYGFFRKRFDPGAQLNHWIRLLQFLAFTTLFIVFLGFSQTPQIIGLLLWAIITLFLMFTERKVFHDAYLQVKTDGIHVPGYLRTNVIPWGLIESFIVRTDYVTILRRDQKYVQLEVLHDLGKQEIEVINHFSKQHIDQFAPSVVLP</sequence>
<organism evidence="2 3">
    <name type="scientific">Flavisolibacter tropicus</name>
    <dbReference type="NCBI Taxonomy" id="1492898"/>
    <lineage>
        <taxon>Bacteria</taxon>
        <taxon>Pseudomonadati</taxon>
        <taxon>Bacteroidota</taxon>
        <taxon>Chitinophagia</taxon>
        <taxon>Chitinophagales</taxon>
        <taxon>Chitinophagaceae</taxon>
        <taxon>Flavisolibacter</taxon>
    </lineage>
</organism>
<keyword evidence="3" id="KW-1185">Reference proteome</keyword>
<dbReference type="Proteomes" id="UP000077177">
    <property type="component" value="Chromosome"/>
</dbReference>
<dbReference type="AlphaFoldDB" id="A0A172TS55"/>
<evidence type="ECO:0000256" key="1">
    <source>
        <dbReference type="SAM" id="Phobius"/>
    </source>
</evidence>
<dbReference type="OrthoDB" id="660475at2"/>
<gene>
    <name evidence="2" type="ORF">SY85_04505</name>
</gene>
<reference evidence="2 3" key="2">
    <citation type="journal article" date="2016" name="Int. J. Syst. Evol. Microbiol.">
        <title>Flavisolibacter tropicus sp. nov., isolated from tropical soil.</title>
        <authorList>
            <person name="Lee J.J."/>
            <person name="Kang M.S."/>
            <person name="Kim G.S."/>
            <person name="Lee C.S."/>
            <person name="Lim S."/>
            <person name="Lee J."/>
            <person name="Roh S.H."/>
            <person name="Kang H."/>
            <person name="Ha J.M."/>
            <person name="Bae S."/>
            <person name="Jung H.Y."/>
            <person name="Kim M.K."/>
        </authorList>
    </citation>
    <scope>NUCLEOTIDE SEQUENCE [LARGE SCALE GENOMIC DNA]</scope>
    <source>
        <strain evidence="2 3">LCS9</strain>
    </source>
</reference>
<dbReference type="KEGG" id="fla:SY85_04505"/>
<feature type="transmembrane region" description="Helical" evidence="1">
    <location>
        <begin position="45"/>
        <end position="64"/>
    </location>
</feature>
<keyword evidence="1" id="KW-1133">Transmembrane helix</keyword>
<feature type="transmembrane region" description="Helical" evidence="1">
    <location>
        <begin position="20"/>
        <end position="39"/>
    </location>
</feature>
<dbReference type="RefSeq" id="WP_066402002.1">
    <property type="nucleotide sequence ID" value="NZ_CP011390.1"/>
</dbReference>
<feature type="transmembrane region" description="Helical" evidence="1">
    <location>
        <begin position="102"/>
        <end position="118"/>
    </location>
</feature>
<evidence type="ECO:0000313" key="3">
    <source>
        <dbReference type="Proteomes" id="UP000077177"/>
    </source>
</evidence>
<dbReference type="EMBL" id="CP011390">
    <property type="protein sequence ID" value="ANE49860.1"/>
    <property type="molecule type" value="Genomic_DNA"/>
</dbReference>
<proteinExistence type="predicted"/>
<feature type="transmembrane region" description="Helical" evidence="1">
    <location>
        <begin position="76"/>
        <end position="96"/>
    </location>
</feature>
<accession>A0A172TS55</accession>